<dbReference type="PRINTS" id="PR00385">
    <property type="entry name" value="P450"/>
</dbReference>
<comment type="similarity">
    <text evidence="2 9">Belongs to the cytochrome P450 family.</text>
</comment>
<dbReference type="Gene3D" id="1.10.630.10">
    <property type="entry name" value="Cytochrome P450"/>
    <property type="match status" value="1"/>
</dbReference>
<dbReference type="CDD" id="cd11041">
    <property type="entry name" value="CYP503A1-like"/>
    <property type="match status" value="1"/>
</dbReference>
<dbReference type="RefSeq" id="XP_033430261.1">
    <property type="nucleotide sequence ID" value="XM_033568266.1"/>
</dbReference>
<dbReference type="GeneID" id="54326291"/>
<evidence type="ECO:0000313" key="13">
    <source>
        <dbReference type="Proteomes" id="UP000324241"/>
    </source>
</evidence>
<name>A0A5M9MZY3_9EURO</name>
<dbReference type="InterPro" id="IPR036396">
    <property type="entry name" value="Cyt_P450_sf"/>
</dbReference>
<accession>A0A5M9MZY3</accession>
<protein>
    <recommendedName>
        <fullName evidence="14">Cytochrome P450 monooxygenase</fullName>
    </recommendedName>
</protein>
<dbReference type="SUPFAM" id="SSF48264">
    <property type="entry name" value="Cytochrome P450"/>
    <property type="match status" value="1"/>
</dbReference>
<dbReference type="PRINTS" id="PR00465">
    <property type="entry name" value="EP450IV"/>
</dbReference>
<proteinExistence type="inferred from homology"/>
<evidence type="ECO:0000256" key="11">
    <source>
        <dbReference type="SAM" id="Phobius"/>
    </source>
</evidence>
<dbReference type="AlphaFoldDB" id="A0A5M9MZY3"/>
<comment type="cofactor">
    <cofactor evidence="1 8">
        <name>heme</name>
        <dbReference type="ChEBI" id="CHEBI:30413"/>
    </cofactor>
</comment>
<dbReference type="InterPro" id="IPR017972">
    <property type="entry name" value="Cyt_P450_CS"/>
</dbReference>
<evidence type="ECO:0000256" key="6">
    <source>
        <dbReference type="ARBA" id="ARBA00023004"/>
    </source>
</evidence>
<evidence type="ECO:0000256" key="4">
    <source>
        <dbReference type="ARBA" id="ARBA00022723"/>
    </source>
</evidence>
<evidence type="ECO:0000256" key="7">
    <source>
        <dbReference type="ARBA" id="ARBA00023033"/>
    </source>
</evidence>
<dbReference type="Pfam" id="PF00067">
    <property type="entry name" value="p450"/>
    <property type="match status" value="1"/>
</dbReference>
<keyword evidence="3 8" id="KW-0349">Heme</keyword>
<dbReference type="EMBL" id="QUQM01000001">
    <property type="protein sequence ID" value="KAA8650900.1"/>
    <property type="molecule type" value="Genomic_DNA"/>
</dbReference>
<dbReference type="VEuPathDB" id="FungiDB:EYZ11_009999"/>
<evidence type="ECO:0000256" key="2">
    <source>
        <dbReference type="ARBA" id="ARBA00010617"/>
    </source>
</evidence>
<dbReference type="GO" id="GO:0004497">
    <property type="term" value="F:monooxygenase activity"/>
    <property type="evidence" value="ECO:0007669"/>
    <property type="project" value="UniProtKB-KW"/>
</dbReference>
<dbReference type="PANTHER" id="PTHR46206:SF2">
    <property type="entry name" value="CYTOCHROME P450 MONOOXYGENASE AUSG-RELATED"/>
    <property type="match status" value="1"/>
</dbReference>
<reference evidence="12 13" key="1">
    <citation type="submission" date="2019-08" db="EMBL/GenBank/DDBJ databases">
        <title>The genome sequence of a newly discovered highly antifungal drug resistant Aspergillus species, Aspergillus tanneri NIH 1004.</title>
        <authorList>
            <person name="Mounaud S."/>
            <person name="Singh I."/>
            <person name="Joardar V."/>
            <person name="Pakala S."/>
            <person name="Pakala S."/>
            <person name="Venepally P."/>
            <person name="Chung J.K."/>
            <person name="Losada L."/>
            <person name="Nierman W.C."/>
        </authorList>
    </citation>
    <scope>NUCLEOTIDE SEQUENCE [LARGE SCALE GENOMIC DNA]</scope>
    <source>
        <strain evidence="12 13">NIH1004</strain>
    </source>
</reference>
<feature type="binding site" description="axial binding residue" evidence="8">
    <location>
        <position position="488"/>
    </location>
    <ligand>
        <name>heme</name>
        <dbReference type="ChEBI" id="CHEBI:30413"/>
    </ligand>
    <ligandPart>
        <name>Fe</name>
        <dbReference type="ChEBI" id="CHEBI:18248"/>
    </ligandPart>
</feature>
<dbReference type="GO" id="GO:0016705">
    <property type="term" value="F:oxidoreductase activity, acting on paired donors, with incorporation or reduction of molecular oxygen"/>
    <property type="evidence" value="ECO:0007669"/>
    <property type="project" value="InterPro"/>
</dbReference>
<evidence type="ECO:0000313" key="12">
    <source>
        <dbReference type="EMBL" id="KAA8650900.1"/>
    </source>
</evidence>
<dbReference type="OrthoDB" id="1844152at2759"/>
<dbReference type="GO" id="GO:0005506">
    <property type="term" value="F:iron ion binding"/>
    <property type="evidence" value="ECO:0007669"/>
    <property type="project" value="InterPro"/>
</dbReference>
<evidence type="ECO:0000256" key="1">
    <source>
        <dbReference type="ARBA" id="ARBA00001971"/>
    </source>
</evidence>
<keyword evidence="11" id="KW-1133">Transmembrane helix</keyword>
<evidence type="ECO:0000256" key="9">
    <source>
        <dbReference type="RuleBase" id="RU000461"/>
    </source>
</evidence>
<sequence length="549" mass="62221">MIATSKPIRQGSASIFYTDSIHCIAGSLQQQYIVYQTVVMLFDLVDASHYLDIFPLLGVLLLSALTLFYTPLTRPQLPLVNDKKPFELQYANAKKRFVTDARNLIKNGLTKTSAFRIVTENGNKIVLSPKYANEIRNIEELSFNAAIASDFHGNIRGFNVFKERTASSNVFLDAVRMKLTSSLGKITEPLSMETADALQVNWTNNRDWHHLAIRPSILRIVAQLSSKVFLGDKICRNPDWLRITIDYTVDSVLAAEELRLWPAPVRPVVSWFLPSCRKVRNDMAEAYSIIRPVLEERRRNKEMAIQQGRTPDHYNDAMEWMEECAKGRPYDAATAQMSFSFAAIHTTSDLITQVLYDIAGKEDLIQELREEVITTIGEGGWKRTTLYKLRLMDSVIKESQRMKPIGIASMRRQAKAAIQLSDGTRIAKGDILVVSCEWMWDPNFYTHPDTFDPYRFLKLRDSPGRETSSQLVSPSPEHMGFGYGKHACPGRFFAVNEIKIALCHVLLKYDFKLAQGFTPQPRKSGASLSADPNGSIAVRRREEEISLDL</sequence>
<feature type="region of interest" description="Disordered" evidence="10">
    <location>
        <begin position="519"/>
        <end position="549"/>
    </location>
</feature>
<dbReference type="PANTHER" id="PTHR46206">
    <property type="entry name" value="CYTOCHROME P450"/>
    <property type="match status" value="1"/>
</dbReference>
<feature type="transmembrane region" description="Helical" evidence="11">
    <location>
        <begin position="50"/>
        <end position="69"/>
    </location>
</feature>
<evidence type="ECO:0000256" key="8">
    <source>
        <dbReference type="PIRSR" id="PIRSR602403-1"/>
    </source>
</evidence>
<dbReference type="GO" id="GO:0019748">
    <property type="term" value="P:secondary metabolic process"/>
    <property type="evidence" value="ECO:0007669"/>
    <property type="project" value="UniProtKB-ARBA"/>
</dbReference>
<dbReference type="GO" id="GO:0020037">
    <property type="term" value="F:heme binding"/>
    <property type="evidence" value="ECO:0007669"/>
    <property type="project" value="InterPro"/>
</dbReference>
<evidence type="ECO:0000256" key="10">
    <source>
        <dbReference type="SAM" id="MobiDB-lite"/>
    </source>
</evidence>
<dbReference type="InterPro" id="IPR002403">
    <property type="entry name" value="Cyt_P450_E_grp-IV"/>
</dbReference>
<keyword evidence="6 8" id="KW-0408">Iron</keyword>
<keyword evidence="11" id="KW-0472">Membrane</keyword>
<keyword evidence="7 9" id="KW-0503">Monooxygenase</keyword>
<evidence type="ECO:0008006" key="14">
    <source>
        <dbReference type="Google" id="ProtNLM"/>
    </source>
</evidence>
<keyword evidence="4 8" id="KW-0479">Metal-binding</keyword>
<keyword evidence="11" id="KW-0812">Transmembrane</keyword>
<evidence type="ECO:0000256" key="3">
    <source>
        <dbReference type="ARBA" id="ARBA00022617"/>
    </source>
</evidence>
<organism evidence="12 13">
    <name type="scientific">Aspergillus tanneri</name>
    <dbReference type="NCBI Taxonomy" id="1220188"/>
    <lineage>
        <taxon>Eukaryota</taxon>
        <taxon>Fungi</taxon>
        <taxon>Dikarya</taxon>
        <taxon>Ascomycota</taxon>
        <taxon>Pezizomycotina</taxon>
        <taxon>Eurotiomycetes</taxon>
        <taxon>Eurotiomycetidae</taxon>
        <taxon>Eurotiales</taxon>
        <taxon>Aspergillaceae</taxon>
        <taxon>Aspergillus</taxon>
        <taxon>Aspergillus subgen. Circumdati</taxon>
    </lineage>
</organism>
<gene>
    <name evidence="12" type="ORF">ATNIH1004_003589</name>
</gene>
<dbReference type="PROSITE" id="PS00086">
    <property type="entry name" value="CYTOCHROME_P450"/>
    <property type="match status" value="1"/>
</dbReference>
<feature type="compositionally biased region" description="Basic and acidic residues" evidence="10">
    <location>
        <begin position="539"/>
        <end position="549"/>
    </location>
</feature>
<dbReference type="Proteomes" id="UP000324241">
    <property type="component" value="Unassembled WGS sequence"/>
</dbReference>
<dbReference type="InterPro" id="IPR001128">
    <property type="entry name" value="Cyt_P450"/>
</dbReference>
<evidence type="ECO:0000256" key="5">
    <source>
        <dbReference type="ARBA" id="ARBA00023002"/>
    </source>
</evidence>
<keyword evidence="5 9" id="KW-0560">Oxidoreductase</keyword>
<comment type="caution">
    <text evidence="12">The sequence shown here is derived from an EMBL/GenBank/DDBJ whole genome shotgun (WGS) entry which is preliminary data.</text>
</comment>